<dbReference type="SUPFAM" id="SSF55658">
    <property type="entry name" value="L9 N-domain-like"/>
    <property type="match status" value="2"/>
</dbReference>
<protein>
    <recommendedName>
        <fullName evidence="5">Ribonuclease H</fullName>
        <ecNumber evidence="4">3.1.26.4</ecNumber>
    </recommendedName>
</protein>
<evidence type="ECO:0000256" key="2">
    <source>
        <dbReference type="ARBA" id="ARBA00004065"/>
    </source>
</evidence>
<evidence type="ECO:0000256" key="4">
    <source>
        <dbReference type="ARBA" id="ARBA00012180"/>
    </source>
</evidence>
<dbReference type="Pfam" id="PF01693">
    <property type="entry name" value="Cauli_VI"/>
    <property type="match status" value="2"/>
</dbReference>
<comment type="caution">
    <text evidence="12">The sequence shown here is derived from an EMBL/GenBank/DDBJ whole genome shotgun (WGS) entry which is preliminary data.</text>
</comment>
<dbReference type="InterPro" id="IPR009027">
    <property type="entry name" value="Ribosomal_bL9/RNase_H1_N"/>
</dbReference>
<evidence type="ECO:0000313" key="12">
    <source>
        <dbReference type="EMBL" id="KAL2632942.1"/>
    </source>
</evidence>
<feature type="domain" description="Ribonuclease H1 N-terminal" evidence="11">
    <location>
        <begin position="3"/>
        <end position="45"/>
    </location>
</feature>
<sequence length="275" mass="30489">MGYYAVARGHRPGVYTSWAETKAQVDRFPDARHKKFSSRAEAEAFIARNGGVVPALPNENEQIQASGQRYASTTDVSAVEARINQRNVDFSTPTQLPRIMPEPIPAYYAVAKGRVNGIYSTWAEAEVQVKDLYSAKYKKFYTRGEAEEFVDEYRKLKAVDPNDPHPKNPSTLVAFTDGSAINNGQSGWVGNRLSPQSIVGSSRRVDWSRARGKSYGAMLGRIRMALTGGRLGISERMTWPGNKLAIGGFTARRTTHREESDLEIKVVEMEGVLKG</sequence>
<keyword evidence="13" id="KW-1185">Reference proteome</keyword>
<keyword evidence="10" id="KW-0460">Magnesium</keyword>
<dbReference type="EC" id="3.1.26.4" evidence="4"/>
<dbReference type="InterPro" id="IPR050092">
    <property type="entry name" value="RNase_H"/>
</dbReference>
<dbReference type="EMBL" id="JBHFFA010000003">
    <property type="protein sequence ID" value="KAL2632942.1"/>
    <property type="molecule type" value="Genomic_DNA"/>
</dbReference>
<evidence type="ECO:0000256" key="6">
    <source>
        <dbReference type="ARBA" id="ARBA00022722"/>
    </source>
</evidence>
<dbReference type="GO" id="GO:0046872">
    <property type="term" value="F:metal ion binding"/>
    <property type="evidence" value="ECO:0007669"/>
    <property type="project" value="UniProtKB-KW"/>
</dbReference>
<dbReference type="AlphaFoldDB" id="A0ABD1YQ88"/>
<keyword evidence="7" id="KW-0479">Metal-binding</keyword>
<evidence type="ECO:0000256" key="5">
    <source>
        <dbReference type="ARBA" id="ARBA00017721"/>
    </source>
</evidence>
<evidence type="ECO:0000313" key="13">
    <source>
        <dbReference type="Proteomes" id="UP001605036"/>
    </source>
</evidence>
<comment type="similarity">
    <text evidence="3">Belongs to the RNase H family.</text>
</comment>
<dbReference type="InterPro" id="IPR037056">
    <property type="entry name" value="RNase_H1_N_sf"/>
</dbReference>
<evidence type="ECO:0000256" key="8">
    <source>
        <dbReference type="ARBA" id="ARBA00022759"/>
    </source>
</evidence>
<comment type="function">
    <text evidence="2">Endonuclease that specifically degrades the RNA of RNA-DNA hybrids.</text>
</comment>
<gene>
    <name evidence="12" type="ORF">R1flu_004421</name>
</gene>
<comment type="cofactor">
    <cofactor evidence="1">
        <name>Mg(2+)</name>
        <dbReference type="ChEBI" id="CHEBI:18420"/>
    </cofactor>
</comment>
<evidence type="ECO:0000256" key="7">
    <source>
        <dbReference type="ARBA" id="ARBA00022723"/>
    </source>
</evidence>
<evidence type="ECO:0000256" key="1">
    <source>
        <dbReference type="ARBA" id="ARBA00001946"/>
    </source>
</evidence>
<dbReference type="PANTHER" id="PTHR10642">
    <property type="entry name" value="RIBONUCLEASE H1"/>
    <property type="match status" value="1"/>
</dbReference>
<evidence type="ECO:0000259" key="11">
    <source>
        <dbReference type="Pfam" id="PF01693"/>
    </source>
</evidence>
<keyword evidence="8" id="KW-0255">Endonuclease</keyword>
<evidence type="ECO:0000256" key="3">
    <source>
        <dbReference type="ARBA" id="ARBA00005300"/>
    </source>
</evidence>
<proteinExistence type="inferred from homology"/>
<dbReference type="InterPro" id="IPR011320">
    <property type="entry name" value="RNase_H1_N"/>
</dbReference>
<keyword evidence="6" id="KW-0540">Nuclease</keyword>
<evidence type="ECO:0000256" key="9">
    <source>
        <dbReference type="ARBA" id="ARBA00022801"/>
    </source>
</evidence>
<dbReference type="FunFam" id="3.40.970.10:FF:000002">
    <property type="entry name" value="Ribonuclease H"/>
    <property type="match status" value="1"/>
</dbReference>
<dbReference type="Proteomes" id="UP001605036">
    <property type="component" value="Unassembled WGS sequence"/>
</dbReference>
<organism evidence="12 13">
    <name type="scientific">Riccia fluitans</name>
    <dbReference type="NCBI Taxonomy" id="41844"/>
    <lineage>
        <taxon>Eukaryota</taxon>
        <taxon>Viridiplantae</taxon>
        <taxon>Streptophyta</taxon>
        <taxon>Embryophyta</taxon>
        <taxon>Marchantiophyta</taxon>
        <taxon>Marchantiopsida</taxon>
        <taxon>Marchantiidae</taxon>
        <taxon>Marchantiales</taxon>
        <taxon>Ricciaceae</taxon>
        <taxon>Riccia</taxon>
    </lineage>
</organism>
<dbReference type="PANTHER" id="PTHR10642:SF26">
    <property type="entry name" value="RIBONUCLEASE H1"/>
    <property type="match status" value="1"/>
</dbReference>
<keyword evidence="9" id="KW-0378">Hydrolase</keyword>
<accession>A0ABD1YQ88</accession>
<name>A0ABD1YQ88_9MARC</name>
<evidence type="ECO:0000256" key="10">
    <source>
        <dbReference type="ARBA" id="ARBA00022842"/>
    </source>
</evidence>
<feature type="domain" description="Ribonuclease H1 N-terminal" evidence="11">
    <location>
        <begin position="107"/>
        <end position="149"/>
    </location>
</feature>
<dbReference type="GO" id="GO:0004523">
    <property type="term" value="F:RNA-DNA hybrid ribonuclease activity"/>
    <property type="evidence" value="ECO:0007669"/>
    <property type="project" value="UniProtKB-EC"/>
</dbReference>
<dbReference type="Gene3D" id="3.40.970.10">
    <property type="entry name" value="Ribonuclease H1, N-terminal domain"/>
    <property type="match status" value="2"/>
</dbReference>
<dbReference type="FunFam" id="3.40.970.10:FF:000001">
    <property type="entry name" value="Ribonuclease H1"/>
    <property type="match status" value="1"/>
</dbReference>
<reference evidence="12 13" key="1">
    <citation type="submission" date="2024-09" db="EMBL/GenBank/DDBJ databases">
        <title>Chromosome-scale assembly of Riccia fluitans.</title>
        <authorList>
            <person name="Paukszto L."/>
            <person name="Sawicki J."/>
            <person name="Karawczyk K."/>
            <person name="Piernik-Szablinska J."/>
            <person name="Szczecinska M."/>
            <person name="Mazdziarz M."/>
        </authorList>
    </citation>
    <scope>NUCLEOTIDE SEQUENCE [LARGE SCALE GENOMIC DNA]</scope>
    <source>
        <strain evidence="12">Rf_01</strain>
        <tissue evidence="12">Aerial parts of the thallus</tissue>
    </source>
</reference>